<dbReference type="Pfam" id="PF01423">
    <property type="entry name" value="LSM"/>
    <property type="match status" value="1"/>
</dbReference>
<evidence type="ECO:0000256" key="1">
    <source>
        <dbReference type="SAM" id="MobiDB-lite"/>
    </source>
</evidence>
<dbReference type="OrthoDB" id="368909at2759"/>
<dbReference type="InterPro" id="IPR034110">
    <property type="entry name" value="LSMD1_Sm"/>
</dbReference>
<comment type="caution">
    <text evidence="3">The sequence shown here is derived from an EMBL/GenBank/DDBJ whole genome shotgun (WGS) entry which is preliminary data.</text>
</comment>
<proteinExistence type="predicted"/>
<keyword evidence="4" id="KW-1185">Reference proteome</keyword>
<protein>
    <submittedName>
        <fullName evidence="3">N-alpha-acetyltransferase 38-A, NatC auxiliary subunit</fullName>
    </submittedName>
</protein>
<dbReference type="InterPro" id="IPR001163">
    <property type="entry name" value="Sm_dom_euk/arc"/>
</dbReference>
<dbReference type="AlphaFoldDB" id="A0A369KD40"/>
<dbReference type="EMBL" id="LUEZ02000010">
    <property type="protein sequence ID" value="RDB29654.1"/>
    <property type="molecule type" value="Genomic_DNA"/>
</dbReference>
<dbReference type="SUPFAM" id="SSF50182">
    <property type="entry name" value="Sm-like ribonucleoproteins"/>
    <property type="match status" value="1"/>
</dbReference>
<dbReference type="InParanoid" id="A0A369KD40"/>
<dbReference type="STRING" id="39966.A0A369KD40"/>
<name>A0A369KD40_HYPMA</name>
<feature type="region of interest" description="Disordered" evidence="1">
    <location>
        <begin position="1"/>
        <end position="20"/>
    </location>
</feature>
<dbReference type="InterPro" id="IPR010920">
    <property type="entry name" value="LSM_dom_sf"/>
</dbReference>
<reference evidence="3" key="1">
    <citation type="submission" date="2018-04" db="EMBL/GenBank/DDBJ databases">
        <title>Whole genome sequencing of Hypsizygus marmoreus.</title>
        <authorList>
            <person name="Choi I.-G."/>
            <person name="Min B."/>
            <person name="Kim J.-G."/>
            <person name="Kim S."/>
            <person name="Oh Y.-L."/>
            <person name="Kong W.-S."/>
            <person name="Park H."/>
            <person name="Jeong J."/>
            <person name="Song E.-S."/>
        </authorList>
    </citation>
    <scope>NUCLEOTIDE SEQUENCE [LARGE SCALE GENOMIC DNA]</scope>
    <source>
        <strain evidence="3">51987-8</strain>
    </source>
</reference>
<accession>A0A369KD40</accession>
<dbReference type="Proteomes" id="UP000076154">
    <property type="component" value="Unassembled WGS sequence"/>
</dbReference>
<evidence type="ECO:0000313" key="3">
    <source>
        <dbReference type="EMBL" id="RDB29654.1"/>
    </source>
</evidence>
<dbReference type="SMART" id="SM00651">
    <property type="entry name" value="Sm"/>
    <property type="match status" value="1"/>
</dbReference>
<sequence>MDTIVLSSSPTASSTPNLPKTPAIDHLKGLLKQIVRVTILDGRVFLGSFAGTDQPLNILLINAEEYRIGLEENPEGRYVGQIVIPWKLIVKVEGEVQQEDNGQMYF</sequence>
<dbReference type="GO" id="GO:0016740">
    <property type="term" value="F:transferase activity"/>
    <property type="evidence" value="ECO:0007669"/>
    <property type="project" value="UniProtKB-KW"/>
</dbReference>
<dbReference type="GO" id="GO:0031417">
    <property type="term" value="C:NatC complex"/>
    <property type="evidence" value="ECO:0007669"/>
    <property type="project" value="InterPro"/>
</dbReference>
<feature type="domain" description="Sm" evidence="2">
    <location>
        <begin position="25"/>
        <end position="94"/>
    </location>
</feature>
<feature type="compositionally biased region" description="Polar residues" evidence="1">
    <location>
        <begin position="1"/>
        <end position="18"/>
    </location>
</feature>
<evidence type="ECO:0000313" key="4">
    <source>
        <dbReference type="Proteomes" id="UP000076154"/>
    </source>
</evidence>
<dbReference type="CDD" id="cd06168">
    <property type="entry name" value="LSMD1"/>
    <property type="match status" value="1"/>
</dbReference>
<evidence type="ECO:0000259" key="2">
    <source>
        <dbReference type="SMART" id="SM00651"/>
    </source>
</evidence>
<gene>
    <name evidence="3" type="primary">naa38-a</name>
    <name evidence="3" type="ORF">Hypma_014981</name>
</gene>
<dbReference type="Gene3D" id="2.30.30.100">
    <property type="match status" value="1"/>
</dbReference>
<organism evidence="3 4">
    <name type="scientific">Hypsizygus marmoreus</name>
    <name type="common">White beech mushroom</name>
    <name type="synonym">Agaricus marmoreus</name>
    <dbReference type="NCBI Taxonomy" id="39966"/>
    <lineage>
        <taxon>Eukaryota</taxon>
        <taxon>Fungi</taxon>
        <taxon>Dikarya</taxon>
        <taxon>Basidiomycota</taxon>
        <taxon>Agaricomycotina</taxon>
        <taxon>Agaricomycetes</taxon>
        <taxon>Agaricomycetidae</taxon>
        <taxon>Agaricales</taxon>
        <taxon>Tricholomatineae</taxon>
        <taxon>Lyophyllaceae</taxon>
        <taxon>Hypsizygus</taxon>
    </lineage>
</organism>